<dbReference type="InterPro" id="IPR011711">
    <property type="entry name" value="GntR_C"/>
</dbReference>
<evidence type="ECO:0000256" key="3">
    <source>
        <dbReference type="ARBA" id="ARBA00023163"/>
    </source>
</evidence>
<organism evidence="5 6">
    <name type="scientific">Sedimentitalea xiamensis</name>
    <dbReference type="NCBI Taxonomy" id="3050037"/>
    <lineage>
        <taxon>Bacteria</taxon>
        <taxon>Pseudomonadati</taxon>
        <taxon>Pseudomonadota</taxon>
        <taxon>Alphaproteobacteria</taxon>
        <taxon>Rhodobacterales</taxon>
        <taxon>Paracoccaceae</taxon>
        <taxon>Sedimentitalea</taxon>
    </lineage>
</organism>
<protein>
    <submittedName>
        <fullName evidence="5">GntR family transcriptional regulator</fullName>
    </submittedName>
</protein>
<dbReference type="Proteomes" id="UP001227126">
    <property type="component" value="Unassembled WGS sequence"/>
</dbReference>
<dbReference type="SUPFAM" id="SSF48008">
    <property type="entry name" value="GntR ligand-binding domain-like"/>
    <property type="match status" value="1"/>
</dbReference>
<evidence type="ECO:0000313" key="5">
    <source>
        <dbReference type="EMBL" id="MDK3073625.1"/>
    </source>
</evidence>
<dbReference type="RefSeq" id="WP_284485565.1">
    <property type="nucleotide sequence ID" value="NZ_JASNJE010000011.1"/>
</dbReference>
<dbReference type="PROSITE" id="PS50949">
    <property type="entry name" value="HTH_GNTR"/>
    <property type="match status" value="1"/>
</dbReference>
<dbReference type="Pfam" id="PF07729">
    <property type="entry name" value="FCD"/>
    <property type="match status" value="1"/>
</dbReference>
<dbReference type="CDD" id="cd07377">
    <property type="entry name" value="WHTH_GntR"/>
    <property type="match status" value="1"/>
</dbReference>
<evidence type="ECO:0000256" key="2">
    <source>
        <dbReference type="ARBA" id="ARBA00023125"/>
    </source>
</evidence>
<sequence length="248" mass="27777">MALQARPTVASQGAKRVRKPINRQSLHDYVVTHLRQMIVSGTLAPGDKIDVTRLAETLDVSLTPIREGLKVLAGEKLVQLVPNKSARVAPITVEDTVKLFDVISGIEALAAELTASRITPAQLEKLEALHSDMRDFSRRGETKSYFALNKKIHDLLVEYSGNEILGEVRSQLARRAERVRFLALASSEHRLSALQDHEDLMEALRQRKPDEVHRIWRAHLISSGQETCRILVQMRAMAAEKATSQHKT</sequence>
<dbReference type="PANTHER" id="PTHR43537">
    <property type="entry name" value="TRANSCRIPTIONAL REGULATOR, GNTR FAMILY"/>
    <property type="match status" value="1"/>
</dbReference>
<name>A0ABT7FF70_9RHOB</name>
<dbReference type="SUPFAM" id="SSF46785">
    <property type="entry name" value="Winged helix' DNA-binding domain"/>
    <property type="match status" value="1"/>
</dbReference>
<dbReference type="InterPro" id="IPR000524">
    <property type="entry name" value="Tscrpt_reg_HTH_GntR"/>
</dbReference>
<keyword evidence="6" id="KW-1185">Reference proteome</keyword>
<proteinExistence type="predicted"/>
<evidence type="ECO:0000259" key="4">
    <source>
        <dbReference type="PROSITE" id="PS50949"/>
    </source>
</evidence>
<dbReference type="SMART" id="SM00345">
    <property type="entry name" value="HTH_GNTR"/>
    <property type="match status" value="1"/>
</dbReference>
<reference evidence="5 6" key="1">
    <citation type="submission" date="2023-05" db="EMBL/GenBank/DDBJ databases">
        <title>Sedimentitalea sp. nov. JM2-8.</title>
        <authorList>
            <person name="Huang J."/>
        </authorList>
    </citation>
    <scope>NUCLEOTIDE SEQUENCE [LARGE SCALE GENOMIC DNA]</scope>
    <source>
        <strain evidence="5 6">JM2-8</strain>
    </source>
</reference>
<evidence type="ECO:0000256" key="1">
    <source>
        <dbReference type="ARBA" id="ARBA00023015"/>
    </source>
</evidence>
<dbReference type="InterPro" id="IPR036388">
    <property type="entry name" value="WH-like_DNA-bd_sf"/>
</dbReference>
<dbReference type="InterPro" id="IPR036390">
    <property type="entry name" value="WH_DNA-bd_sf"/>
</dbReference>
<dbReference type="Gene3D" id="1.10.10.10">
    <property type="entry name" value="Winged helix-like DNA-binding domain superfamily/Winged helix DNA-binding domain"/>
    <property type="match status" value="1"/>
</dbReference>
<evidence type="ECO:0000313" key="6">
    <source>
        <dbReference type="Proteomes" id="UP001227126"/>
    </source>
</evidence>
<dbReference type="Gene3D" id="1.20.120.530">
    <property type="entry name" value="GntR ligand-binding domain-like"/>
    <property type="match status" value="1"/>
</dbReference>
<comment type="caution">
    <text evidence="5">The sequence shown here is derived from an EMBL/GenBank/DDBJ whole genome shotgun (WGS) entry which is preliminary data.</text>
</comment>
<dbReference type="Pfam" id="PF00392">
    <property type="entry name" value="GntR"/>
    <property type="match status" value="1"/>
</dbReference>
<dbReference type="EMBL" id="JASNJE010000011">
    <property type="protein sequence ID" value="MDK3073625.1"/>
    <property type="molecule type" value="Genomic_DNA"/>
</dbReference>
<keyword evidence="2" id="KW-0238">DNA-binding</keyword>
<dbReference type="SMART" id="SM00895">
    <property type="entry name" value="FCD"/>
    <property type="match status" value="1"/>
</dbReference>
<keyword evidence="1" id="KW-0805">Transcription regulation</keyword>
<dbReference type="InterPro" id="IPR008920">
    <property type="entry name" value="TF_FadR/GntR_C"/>
</dbReference>
<accession>A0ABT7FF70</accession>
<gene>
    <name evidence="5" type="ORF">QO034_10925</name>
</gene>
<keyword evidence="3" id="KW-0804">Transcription</keyword>
<feature type="domain" description="HTH gntR-type" evidence="4">
    <location>
        <begin position="24"/>
        <end position="91"/>
    </location>
</feature>
<dbReference type="PANTHER" id="PTHR43537:SF50">
    <property type="entry name" value="TRANSCRIPTIONAL REGULATORY PROTEIN"/>
    <property type="match status" value="1"/>
</dbReference>